<dbReference type="AlphaFoldDB" id="A0A2G5BDZ8"/>
<dbReference type="SUPFAM" id="SSF56112">
    <property type="entry name" value="Protein kinase-like (PK-like)"/>
    <property type="match status" value="1"/>
</dbReference>
<dbReference type="InterPro" id="IPR050517">
    <property type="entry name" value="DDR_Repair_Kinase"/>
</dbReference>
<dbReference type="GO" id="GO:0005634">
    <property type="term" value="C:nucleus"/>
    <property type="evidence" value="ECO:0007669"/>
    <property type="project" value="TreeGrafter"/>
</dbReference>
<keyword evidence="2" id="KW-0808">Transferase</keyword>
<dbReference type="STRING" id="763665.A0A2G5BDZ8"/>
<dbReference type="PANTHER" id="PTHR11139">
    <property type="entry name" value="ATAXIA TELANGIECTASIA MUTATED ATM -RELATED"/>
    <property type="match status" value="1"/>
</dbReference>
<dbReference type="OrthoDB" id="381190at2759"/>
<evidence type="ECO:0000313" key="2">
    <source>
        <dbReference type="EMBL" id="PIA17238.1"/>
    </source>
</evidence>
<dbReference type="EMBL" id="KZ303495">
    <property type="protein sequence ID" value="PIA17238.1"/>
    <property type="molecule type" value="Genomic_DNA"/>
</dbReference>
<protein>
    <submittedName>
        <fullName evidence="2">Kinase-like protein</fullName>
    </submittedName>
</protein>
<dbReference type="GO" id="GO:0004674">
    <property type="term" value="F:protein serine/threonine kinase activity"/>
    <property type="evidence" value="ECO:0007669"/>
    <property type="project" value="TreeGrafter"/>
</dbReference>
<proteinExistence type="predicted"/>
<keyword evidence="3" id="KW-1185">Reference proteome</keyword>
<name>A0A2G5BDZ8_COERN</name>
<dbReference type="Pfam" id="PF00454">
    <property type="entry name" value="PI3_PI4_kinase"/>
    <property type="match status" value="1"/>
</dbReference>
<dbReference type="InterPro" id="IPR000403">
    <property type="entry name" value="PI3/4_kinase_cat_dom"/>
</dbReference>
<dbReference type="Proteomes" id="UP000242474">
    <property type="component" value="Unassembled WGS sequence"/>
</dbReference>
<evidence type="ECO:0000313" key="3">
    <source>
        <dbReference type="Proteomes" id="UP000242474"/>
    </source>
</evidence>
<accession>A0A2G5BDZ8</accession>
<gene>
    <name evidence="2" type="ORF">COEREDRAFT_41171</name>
</gene>
<feature type="non-terminal residue" evidence="2">
    <location>
        <position position="185"/>
    </location>
</feature>
<organism evidence="2 3">
    <name type="scientific">Coemansia reversa (strain ATCC 12441 / NRRL 1564)</name>
    <dbReference type="NCBI Taxonomy" id="763665"/>
    <lineage>
        <taxon>Eukaryota</taxon>
        <taxon>Fungi</taxon>
        <taxon>Fungi incertae sedis</taxon>
        <taxon>Zoopagomycota</taxon>
        <taxon>Kickxellomycotina</taxon>
        <taxon>Kickxellomycetes</taxon>
        <taxon>Kickxellales</taxon>
        <taxon>Kickxellaceae</taxon>
        <taxon>Coemansia</taxon>
    </lineage>
</organism>
<evidence type="ECO:0000259" key="1">
    <source>
        <dbReference type="PROSITE" id="PS50290"/>
    </source>
</evidence>
<dbReference type="InterPro" id="IPR011009">
    <property type="entry name" value="Kinase-like_dom_sf"/>
</dbReference>
<feature type="domain" description="PI3K/PI4K catalytic" evidence="1">
    <location>
        <begin position="1"/>
        <end position="185"/>
    </location>
</feature>
<dbReference type="Gene3D" id="1.10.1070.11">
    <property type="entry name" value="Phosphatidylinositol 3-/4-kinase, catalytic domain"/>
    <property type="match status" value="1"/>
</dbReference>
<sequence>MFIRLNRICTEPVVPASDLNGGIHDDSLSNLAVYNVVPTGSYGGLIQVVDHAPSLFNIYTQHEVTMGTTNENSGLSGGLPLEKWPSDIINMVYDSIAQTIPPDLLYKQLIQTAQSSSDLYLITRNMVRSIGMASIAGYVLGLGDRHLDNLLVKLQSAQLVQIDFNVCYDFGGISNIPEQVPFRLT</sequence>
<keyword evidence="2" id="KW-0418">Kinase</keyword>
<dbReference type="InterPro" id="IPR036940">
    <property type="entry name" value="PI3/4_kinase_cat_sf"/>
</dbReference>
<reference evidence="2 3" key="1">
    <citation type="journal article" date="2015" name="Genome Biol. Evol.">
        <title>Phylogenomic analyses indicate that early fungi evolved digesting cell walls of algal ancestors of land plants.</title>
        <authorList>
            <person name="Chang Y."/>
            <person name="Wang S."/>
            <person name="Sekimoto S."/>
            <person name="Aerts A.L."/>
            <person name="Choi C."/>
            <person name="Clum A."/>
            <person name="LaButti K.M."/>
            <person name="Lindquist E.A."/>
            <person name="Yee Ngan C."/>
            <person name="Ohm R.A."/>
            <person name="Salamov A.A."/>
            <person name="Grigoriev I.V."/>
            <person name="Spatafora J.W."/>
            <person name="Berbee M.L."/>
        </authorList>
    </citation>
    <scope>NUCLEOTIDE SEQUENCE [LARGE SCALE GENOMIC DNA]</scope>
    <source>
        <strain evidence="2 3">NRRL 1564</strain>
    </source>
</reference>
<dbReference type="PROSITE" id="PS50290">
    <property type="entry name" value="PI3_4_KINASE_3"/>
    <property type="match status" value="1"/>
</dbReference>